<evidence type="ECO:0000313" key="3">
    <source>
        <dbReference type="Proteomes" id="UP000319342"/>
    </source>
</evidence>
<evidence type="ECO:0000313" key="2">
    <source>
        <dbReference type="EMBL" id="QDU84123.1"/>
    </source>
</evidence>
<reference evidence="2 3" key="1">
    <citation type="submission" date="2019-02" db="EMBL/GenBank/DDBJ databases">
        <title>Deep-cultivation of Planctomycetes and their phenomic and genomic characterization uncovers novel biology.</title>
        <authorList>
            <person name="Wiegand S."/>
            <person name="Jogler M."/>
            <person name="Boedeker C."/>
            <person name="Pinto D."/>
            <person name="Vollmers J."/>
            <person name="Rivas-Marin E."/>
            <person name="Kohn T."/>
            <person name="Peeters S.H."/>
            <person name="Heuer A."/>
            <person name="Rast P."/>
            <person name="Oberbeckmann S."/>
            <person name="Bunk B."/>
            <person name="Jeske O."/>
            <person name="Meyerdierks A."/>
            <person name="Storesund J.E."/>
            <person name="Kallscheuer N."/>
            <person name="Luecker S."/>
            <person name="Lage O.M."/>
            <person name="Pohl T."/>
            <person name="Merkel B.J."/>
            <person name="Hornburger P."/>
            <person name="Mueller R.-W."/>
            <person name="Bruemmer F."/>
            <person name="Labrenz M."/>
            <person name="Spormann A.M."/>
            <person name="Op den Camp H."/>
            <person name="Overmann J."/>
            <person name="Amann R."/>
            <person name="Jetten M.S.M."/>
            <person name="Mascher T."/>
            <person name="Medema M.H."/>
            <person name="Devos D.P."/>
            <person name="Kaster A.-K."/>
            <person name="Ovreas L."/>
            <person name="Rohde M."/>
            <person name="Galperin M.Y."/>
            <person name="Jogler C."/>
        </authorList>
    </citation>
    <scope>NUCLEOTIDE SEQUENCE [LARGE SCALE GENOMIC DNA]</scope>
    <source>
        <strain evidence="2 3">Pla163</strain>
    </source>
</reference>
<sequence length="180" mass="19760">MTQHKRTKRLIKSGLQLKLILTFVGLACVASLFEVILLNRAVTFVATQMPRDGGILLSELPGVLRTSVLLCLGVLVPVTIGVGLVLTHRIAGPIYRFELYLRSIVDGEQVGRCKVREGDELQDFCELLNDAVFTLHGETREAREEVERLRATLAKHGIDADAVDDSEASGDDVAPLRRVA</sequence>
<evidence type="ECO:0000256" key="1">
    <source>
        <dbReference type="SAM" id="Phobius"/>
    </source>
</evidence>
<evidence type="ECO:0008006" key="4">
    <source>
        <dbReference type="Google" id="ProtNLM"/>
    </source>
</evidence>
<dbReference type="RefSeq" id="WP_145185071.1">
    <property type="nucleotide sequence ID" value="NZ_CP036290.1"/>
</dbReference>
<dbReference type="OrthoDB" id="270597at2"/>
<dbReference type="Proteomes" id="UP000319342">
    <property type="component" value="Chromosome"/>
</dbReference>
<name>A0A518CY20_9BACT</name>
<keyword evidence="1" id="KW-1133">Transmembrane helix</keyword>
<protein>
    <recommendedName>
        <fullName evidence="4">HAMP domain-containing protein</fullName>
    </recommendedName>
</protein>
<accession>A0A518CY20</accession>
<keyword evidence="1" id="KW-0472">Membrane</keyword>
<proteinExistence type="predicted"/>
<keyword evidence="3" id="KW-1185">Reference proteome</keyword>
<feature type="transmembrane region" description="Helical" evidence="1">
    <location>
        <begin position="62"/>
        <end position="86"/>
    </location>
</feature>
<organism evidence="2 3">
    <name type="scientific">Rohdeia mirabilis</name>
    <dbReference type="NCBI Taxonomy" id="2528008"/>
    <lineage>
        <taxon>Bacteria</taxon>
        <taxon>Pseudomonadati</taxon>
        <taxon>Planctomycetota</taxon>
        <taxon>Planctomycetia</taxon>
        <taxon>Planctomycetia incertae sedis</taxon>
        <taxon>Rohdeia</taxon>
    </lineage>
</organism>
<feature type="transmembrane region" description="Helical" evidence="1">
    <location>
        <begin position="20"/>
        <end position="42"/>
    </location>
</feature>
<dbReference type="EMBL" id="CP036290">
    <property type="protein sequence ID" value="QDU84123.1"/>
    <property type="molecule type" value="Genomic_DNA"/>
</dbReference>
<gene>
    <name evidence="2" type="ORF">Pla163_12270</name>
</gene>
<dbReference type="AlphaFoldDB" id="A0A518CY20"/>
<keyword evidence="1" id="KW-0812">Transmembrane</keyword>